<sequence length="199" mass="20562">MASTHARLVRAIATAVVIFFLAAGAHLAGGAGLPSPLILGTLAVTTLLAVTILSRKKLPLPAVLGTLGAGQILLHQAFTTLTTTAACVPTSSVHFGPQQVHCTPAGGMEHAHAFSMFDNPLMLAAHAGAVIVTALMLYHGEAALELAAQWLRPLAALPRLVAFPPLADLPVIPAAPVHDYLAPLLSMRQLRGPPLSTSH</sequence>
<feature type="transmembrane region" description="Helical" evidence="1">
    <location>
        <begin position="37"/>
        <end position="54"/>
    </location>
</feature>
<gene>
    <name evidence="2" type="ORF">GCM10009784_15780</name>
</gene>
<keyword evidence="1" id="KW-0472">Membrane</keyword>
<evidence type="ECO:0000313" key="2">
    <source>
        <dbReference type="EMBL" id="GAA2175029.1"/>
    </source>
</evidence>
<proteinExistence type="predicted"/>
<keyword evidence="1" id="KW-1133">Transmembrane helix</keyword>
<evidence type="ECO:0000256" key="1">
    <source>
        <dbReference type="SAM" id="Phobius"/>
    </source>
</evidence>
<dbReference type="EMBL" id="BAAAON010000001">
    <property type="protein sequence ID" value="GAA2175029.1"/>
    <property type="molecule type" value="Genomic_DNA"/>
</dbReference>
<dbReference type="Proteomes" id="UP001500974">
    <property type="component" value="Unassembled WGS sequence"/>
</dbReference>
<evidence type="ECO:0008006" key="4">
    <source>
        <dbReference type="Google" id="ProtNLM"/>
    </source>
</evidence>
<comment type="caution">
    <text evidence="2">The sequence shown here is derived from an EMBL/GenBank/DDBJ whole genome shotgun (WGS) entry which is preliminary data.</text>
</comment>
<organism evidence="2 3">
    <name type="scientific">Arthrobacter parietis</name>
    <dbReference type="NCBI Taxonomy" id="271434"/>
    <lineage>
        <taxon>Bacteria</taxon>
        <taxon>Bacillati</taxon>
        <taxon>Actinomycetota</taxon>
        <taxon>Actinomycetes</taxon>
        <taxon>Micrococcales</taxon>
        <taxon>Micrococcaceae</taxon>
        <taxon>Arthrobacter</taxon>
    </lineage>
</organism>
<protein>
    <recommendedName>
        <fullName evidence="4">MFS transporter</fullName>
    </recommendedName>
</protein>
<evidence type="ECO:0000313" key="3">
    <source>
        <dbReference type="Proteomes" id="UP001500974"/>
    </source>
</evidence>
<name>A0ABN3AV04_9MICC</name>
<keyword evidence="1" id="KW-0812">Transmembrane</keyword>
<dbReference type="RefSeq" id="WP_277358056.1">
    <property type="nucleotide sequence ID" value="NZ_BAAAON010000001.1"/>
</dbReference>
<keyword evidence="3" id="KW-1185">Reference proteome</keyword>
<accession>A0ABN3AV04</accession>
<reference evidence="2 3" key="1">
    <citation type="journal article" date="2019" name="Int. J. Syst. Evol. Microbiol.">
        <title>The Global Catalogue of Microorganisms (GCM) 10K type strain sequencing project: providing services to taxonomists for standard genome sequencing and annotation.</title>
        <authorList>
            <consortium name="The Broad Institute Genomics Platform"/>
            <consortium name="The Broad Institute Genome Sequencing Center for Infectious Disease"/>
            <person name="Wu L."/>
            <person name="Ma J."/>
        </authorList>
    </citation>
    <scope>NUCLEOTIDE SEQUENCE [LARGE SCALE GENOMIC DNA]</scope>
    <source>
        <strain evidence="2 3">JCM 14917</strain>
    </source>
</reference>